<dbReference type="Proteomes" id="UP000277928">
    <property type="component" value="Unassembled WGS sequence"/>
</dbReference>
<evidence type="ECO:0000256" key="1">
    <source>
        <dbReference type="ARBA" id="ARBA00004434"/>
    </source>
</evidence>
<dbReference type="GO" id="GO:0005743">
    <property type="term" value="C:mitochondrial inner membrane"/>
    <property type="evidence" value="ECO:0007669"/>
    <property type="project" value="UniProtKB-SubCell"/>
</dbReference>
<evidence type="ECO:0000256" key="8">
    <source>
        <dbReference type="ARBA" id="ARBA00022982"/>
    </source>
</evidence>
<dbReference type="PANTHER" id="PTHR15469">
    <property type="entry name" value="NADH-UBIQUINONE OXIDOREDUCTASE B15 SUBUNIT"/>
    <property type="match status" value="1"/>
</dbReference>
<dbReference type="Pfam" id="PF07225">
    <property type="entry name" value="NDUF_B4"/>
    <property type="match status" value="1"/>
</dbReference>
<keyword evidence="16" id="KW-1185">Reference proteome</keyword>
<dbReference type="InterPro" id="IPR009866">
    <property type="entry name" value="NADH_UbQ_OxRdtase_NDUFB4_su"/>
</dbReference>
<sequence length="481" mass="56487">MPTNTKLWQDPVLGYFETHGKMKFIAGEDYGISDEEKKAVLWRYRLKEVLKKEYLRREYDPHTFKYREGVVIDPAVFRWYSATTMQYEFFRYTPRSVFLYAGSFVFIFYILVRIMFQFEDAGRDMCLDGELLWWDRMYNRQSFGDYFRKMGTKAALKAIRQHIDAKEFNKARDIIEDLLEQDISDYLLFIFAAITHGEVGNGCEAVSYYKKAAELDPEKPLAWQGLYKLYEQGQYVDLEHVVVVIQNLLHIPELSSEKLHTYEKDLGYVLLKLKRFDDAFSNPTRINDIEFCYEALKAILLTDSPNSDQKNLIEQCLTRIDNDKLDYNTHKKCAMLRCSWAKLRQVSTSSDVVNMLKNATRKETEFEVLLEYIEKEEMPLTIKNIDESLKNNCCKWPYIGLATPLLLFQERYEQVLSLLDTTIPLIHPIIVKALSDKVFCVKCEALYSIHNDYALERLHLLLADCSDINRAPRNVRLGVMI</sequence>
<keyword evidence="10" id="KW-0496">Mitochondrion</keyword>
<evidence type="ECO:0000313" key="16">
    <source>
        <dbReference type="Proteomes" id="UP000277928"/>
    </source>
</evidence>
<keyword evidence="11 14" id="KW-0472">Membrane</keyword>
<gene>
    <name evidence="15" type="ORF">NLS_LOCUS8249</name>
</gene>
<keyword evidence="9 14" id="KW-1133">Transmembrane helix</keyword>
<evidence type="ECO:0000256" key="4">
    <source>
        <dbReference type="ARBA" id="ARBA00022448"/>
    </source>
</evidence>
<evidence type="ECO:0000256" key="11">
    <source>
        <dbReference type="ARBA" id="ARBA00023136"/>
    </source>
</evidence>
<dbReference type="Gene3D" id="1.25.40.10">
    <property type="entry name" value="Tetratricopeptide repeat domain"/>
    <property type="match status" value="1"/>
</dbReference>
<accession>A0A3P6V603</accession>
<dbReference type="InterPro" id="IPR011990">
    <property type="entry name" value="TPR-like_helical_dom_sf"/>
</dbReference>
<dbReference type="OrthoDB" id="5818798at2759"/>
<dbReference type="STRING" id="42156.A0A3P6V603"/>
<keyword evidence="5" id="KW-0679">Respiratory chain</keyword>
<keyword evidence="8" id="KW-0249">Electron transport</keyword>
<feature type="transmembrane region" description="Helical" evidence="14">
    <location>
        <begin position="97"/>
        <end position="116"/>
    </location>
</feature>
<dbReference type="EMBL" id="UYRX01000999">
    <property type="protein sequence ID" value="VDK87618.1"/>
    <property type="molecule type" value="Genomic_DNA"/>
</dbReference>
<evidence type="ECO:0000256" key="9">
    <source>
        <dbReference type="ARBA" id="ARBA00022989"/>
    </source>
</evidence>
<organism evidence="15 16">
    <name type="scientific">Litomosoides sigmodontis</name>
    <name type="common">Filarial nematode worm</name>
    <dbReference type="NCBI Taxonomy" id="42156"/>
    <lineage>
        <taxon>Eukaryota</taxon>
        <taxon>Metazoa</taxon>
        <taxon>Ecdysozoa</taxon>
        <taxon>Nematoda</taxon>
        <taxon>Chromadorea</taxon>
        <taxon>Rhabditida</taxon>
        <taxon>Spirurina</taxon>
        <taxon>Spiruromorpha</taxon>
        <taxon>Filarioidea</taxon>
        <taxon>Onchocercidae</taxon>
        <taxon>Litomosoides</taxon>
    </lineage>
</organism>
<evidence type="ECO:0000256" key="2">
    <source>
        <dbReference type="ARBA" id="ARBA00007260"/>
    </source>
</evidence>
<evidence type="ECO:0000256" key="14">
    <source>
        <dbReference type="SAM" id="Phobius"/>
    </source>
</evidence>
<evidence type="ECO:0000256" key="3">
    <source>
        <dbReference type="ARBA" id="ARBA00018681"/>
    </source>
</evidence>
<keyword evidence="7" id="KW-0999">Mitochondrion inner membrane</keyword>
<evidence type="ECO:0000256" key="13">
    <source>
        <dbReference type="ARBA" id="ARBA00030987"/>
    </source>
</evidence>
<comment type="similarity">
    <text evidence="2">Belongs to the complex I NDUFB4 subunit family.</text>
</comment>
<keyword evidence="6 14" id="KW-0812">Transmembrane</keyword>
<dbReference type="PANTHER" id="PTHR15469:SF0">
    <property type="entry name" value="NADH DEHYDROGENASE [UBIQUINONE] 1 BETA SUBCOMPLEX SUBUNIT 4"/>
    <property type="match status" value="1"/>
</dbReference>
<evidence type="ECO:0000313" key="15">
    <source>
        <dbReference type="EMBL" id="VDK87618.1"/>
    </source>
</evidence>
<dbReference type="SUPFAM" id="SSF48452">
    <property type="entry name" value="TPR-like"/>
    <property type="match status" value="1"/>
</dbReference>
<evidence type="ECO:0000256" key="5">
    <source>
        <dbReference type="ARBA" id="ARBA00022660"/>
    </source>
</evidence>
<name>A0A3P6V603_LITSI</name>
<reference evidence="15 16" key="1">
    <citation type="submission" date="2018-08" db="EMBL/GenBank/DDBJ databases">
        <authorList>
            <person name="Laetsch R D."/>
            <person name="Stevens L."/>
            <person name="Kumar S."/>
            <person name="Blaxter L. M."/>
        </authorList>
    </citation>
    <scope>NUCLEOTIDE SEQUENCE [LARGE SCALE GENOMIC DNA]</scope>
</reference>
<evidence type="ECO:0000256" key="7">
    <source>
        <dbReference type="ARBA" id="ARBA00022792"/>
    </source>
</evidence>
<evidence type="ECO:0000256" key="10">
    <source>
        <dbReference type="ARBA" id="ARBA00023128"/>
    </source>
</evidence>
<dbReference type="AlphaFoldDB" id="A0A3P6V603"/>
<comment type="subcellular location">
    <subcellularLocation>
        <location evidence="1">Mitochondrion inner membrane</location>
        <topology evidence="1">Single-pass membrane protein</topology>
    </subcellularLocation>
</comment>
<keyword evidence="4" id="KW-0813">Transport</keyword>
<evidence type="ECO:0000256" key="12">
    <source>
        <dbReference type="ARBA" id="ARBA00030212"/>
    </source>
</evidence>
<proteinExistence type="inferred from homology"/>
<evidence type="ECO:0000256" key="6">
    <source>
        <dbReference type="ARBA" id="ARBA00022692"/>
    </source>
</evidence>
<protein>
    <recommendedName>
        <fullName evidence="3">NADH dehydrogenase [ubiquinone] 1 beta subcomplex subunit 4</fullName>
    </recommendedName>
    <alternativeName>
        <fullName evidence="12">Complex I-B15</fullName>
    </alternativeName>
    <alternativeName>
        <fullName evidence="13">NADH-ubiquinone oxidoreductase B15 subunit</fullName>
    </alternativeName>
</protein>